<organism evidence="1">
    <name type="scientific">Pundamilia nyererei</name>
    <dbReference type="NCBI Taxonomy" id="303518"/>
    <lineage>
        <taxon>Eukaryota</taxon>
        <taxon>Metazoa</taxon>
        <taxon>Chordata</taxon>
        <taxon>Craniata</taxon>
        <taxon>Vertebrata</taxon>
        <taxon>Euteleostomi</taxon>
        <taxon>Actinopterygii</taxon>
        <taxon>Neopterygii</taxon>
        <taxon>Teleostei</taxon>
        <taxon>Neoteleostei</taxon>
        <taxon>Acanthomorphata</taxon>
        <taxon>Ovalentaria</taxon>
        <taxon>Cichlomorphae</taxon>
        <taxon>Cichliformes</taxon>
        <taxon>Cichlidae</taxon>
        <taxon>African cichlids</taxon>
        <taxon>Pseudocrenilabrinae</taxon>
        <taxon>Haplochromini</taxon>
        <taxon>Pundamilia</taxon>
    </lineage>
</organism>
<reference evidence="1" key="1">
    <citation type="submission" date="2023-09" db="UniProtKB">
        <authorList>
            <consortium name="Ensembl"/>
        </authorList>
    </citation>
    <scope>IDENTIFICATION</scope>
</reference>
<accession>A0A3B4FQP0</accession>
<dbReference type="GeneTree" id="ENSGT01150000287284"/>
<name>A0A3B4FQP0_9CICH</name>
<dbReference type="STRING" id="303518.ENSPNYP00000012882"/>
<protein>
    <submittedName>
        <fullName evidence="1">Uncharacterized protein</fullName>
    </submittedName>
</protein>
<evidence type="ECO:0000313" key="1">
    <source>
        <dbReference type="Ensembl" id="ENSPNYP00000012882.1"/>
    </source>
</evidence>
<proteinExistence type="predicted"/>
<dbReference type="Ensembl" id="ENSPNYT00000013199.1">
    <property type="protein sequence ID" value="ENSPNYP00000012882.1"/>
    <property type="gene ID" value="ENSPNYG00000009761.1"/>
</dbReference>
<dbReference type="AlphaFoldDB" id="A0A3B4FQP0"/>
<sequence>MPGVLGVIARRAAPVLRGHVVAQRASIYTRPAKDKIGSFCLVSIRSLSLTLLAVSGSKLHFRSQSQTNTAASLRVKNCLNFFICNKMISVAALPGVTIKFNIQASIKTEFMKFNGVRS</sequence>